<feature type="region of interest" description="Disordered" evidence="1">
    <location>
        <begin position="45"/>
        <end position="111"/>
    </location>
</feature>
<organism evidence="2 3">
    <name type="scientific">Streptomyces lydicamycinicus</name>
    <dbReference type="NCBI Taxonomy" id="1546107"/>
    <lineage>
        <taxon>Bacteria</taxon>
        <taxon>Bacillati</taxon>
        <taxon>Actinomycetota</taxon>
        <taxon>Actinomycetes</taxon>
        <taxon>Kitasatosporales</taxon>
        <taxon>Streptomycetaceae</taxon>
        <taxon>Streptomyces</taxon>
    </lineage>
</organism>
<dbReference type="Proteomes" id="UP000048965">
    <property type="component" value="Unassembled WGS sequence"/>
</dbReference>
<dbReference type="AlphaFoldDB" id="A0A0P4R117"/>
<evidence type="ECO:0000313" key="3">
    <source>
        <dbReference type="Proteomes" id="UP000048965"/>
    </source>
</evidence>
<feature type="region of interest" description="Disordered" evidence="1">
    <location>
        <begin position="1"/>
        <end position="21"/>
    </location>
</feature>
<keyword evidence="2" id="KW-0808">Transferase</keyword>
<reference evidence="2 3" key="2">
    <citation type="journal article" date="2015" name="Stand. Genomic Sci.">
        <title>Draft genome sequence of marine-derived Streptomyces sp. TP-A0598, a producer of anti-MRSA antibiotic lydicamycins.</title>
        <authorList>
            <person name="Komaki H."/>
            <person name="Ichikawa N."/>
            <person name="Hosoyama A."/>
            <person name="Fujita N."/>
            <person name="Igarashi Y."/>
        </authorList>
    </citation>
    <scope>NUCLEOTIDE SEQUENCE [LARGE SCALE GENOMIC DNA]</scope>
    <source>
        <strain evidence="2 3">NBRC 110027</strain>
    </source>
</reference>
<comment type="caution">
    <text evidence="2">The sequence shown here is derived from an EMBL/GenBank/DDBJ whole genome shotgun (WGS) entry which is preliminary data.</text>
</comment>
<reference evidence="3" key="1">
    <citation type="submission" date="2014-09" db="EMBL/GenBank/DDBJ databases">
        <title>Whole genome shotgun sequence of Streptomyces sp. NBRC 110027.</title>
        <authorList>
            <person name="Komaki H."/>
            <person name="Ichikawa N."/>
            <person name="Katano-Makiyama Y."/>
            <person name="Hosoyama A."/>
            <person name="Hashimoto M."/>
            <person name="Uohara A."/>
            <person name="Kitahashi Y."/>
            <person name="Ohji S."/>
            <person name="Kimura A."/>
            <person name="Yamazoe A."/>
            <person name="Igarashi Y."/>
            <person name="Fujita N."/>
        </authorList>
    </citation>
    <scope>NUCLEOTIDE SEQUENCE [LARGE SCALE GENOMIC DNA]</scope>
    <source>
        <strain evidence="3">NBRC 110027</strain>
    </source>
</reference>
<accession>A0A0P4R117</accession>
<dbReference type="GO" id="GO:0016740">
    <property type="term" value="F:transferase activity"/>
    <property type="evidence" value="ECO:0007669"/>
    <property type="project" value="UniProtKB-KW"/>
</dbReference>
<gene>
    <name evidence="2" type="ORF">TPA0598_01_00810</name>
</gene>
<protein>
    <submittedName>
        <fullName evidence="2">Molybdopterin molybdenumtransferase</fullName>
    </submittedName>
</protein>
<proteinExistence type="predicted"/>
<dbReference type="EMBL" id="BBNO01000001">
    <property type="protein sequence ID" value="GAO05712.1"/>
    <property type="molecule type" value="Genomic_DNA"/>
</dbReference>
<evidence type="ECO:0000313" key="2">
    <source>
        <dbReference type="EMBL" id="GAO05712.1"/>
    </source>
</evidence>
<keyword evidence="3" id="KW-1185">Reference proteome</keyword>
<feature type="compositionally biased region" description="Low complexity" evidence="1">
    <location>
        <begin position="45"/>
        <end position="56"/>
    </location>
</feature>
<sequence length="111" mass="11348">MASWALAEAAGGEGLRGRERAPWWGQAFAEAAARASWRDLAFAEPAGAVEPGAEEPGAGHRGETGGFRSPRARGGATVGGASRRELAFAEPAAGGRSRGETAREGAGTRWS</sequence>
<name>A0A0P4R117_9ACTN</name>
<feature type="compositionally biased region" description="Low complexity" evidence="1">
    <location>
        <begin position="1"/>
        <end position="10"/>
    </location>
</feature>
<evidence type="ECO:0000256" key="1">
    <source>
        <dbReference type="SAM" id="MobiDB-lite"/>
    </source>
</evidence>